<organism evidence="2 3">
    <name type="scientific">Helobdella robusta</name>
    <name type="common">Californian leech</name>
    <dbReference type="NCBI Taxonomy" id="6412"/>
    <lineage>
        <taxon>Eukaryota</taxon>
        <taxon>Metazoa</taxon>
        <taxon>Spiralia</taxon>
        <taxon>Lophotrochozoa</taxon>
        <taxon>Annelida</taxon>
        <taxon>Clitellata</taxon>
        <taxon>Hirudinea</taxon>
        <taxon>Rhynchobdellida</taxon>
        <taxon>Glossiphoniidae</taxon>
        <taxon>Helobdella</taxon>
    </lineage>
</organism>
<dbReference type="RefSeq" id="XP_009012954.1">
    <property type="nucleotide sequence ID" value="XM_009014706.1"/>
</dbReference>
<keyword evidence="3" id="KW-1185">Reference proteome</keyword>
<dbReference type="EMBL" id="AMQM01003117">
    <property type="status" value="NOT_ANNOTATED_CDS"/>
    <property type="molecule type" value="Genomic_DNA"/>
</dbReference>
<protein>
    <submittedName>
        <fullName evidence="1 2">Uncharacterized protein</fullName>
    </submittedName>
</protein>
<gene>
    <name evidence="2" type="primary">20202516</name>
    <name evidence="1" type="ORF">HELRODRAFT_168853</name>
</gene>
<sequence>MKKRRDILYFKMFKKFTVSHILEMKTTFQLNSSKQQQQQICKNIQVTDLIQNNNQVLSTISLFPRHKNITYGNVILMEDIFTLKIHIKTFKKPAHCYTFTVIDAEKKTNDNMLDDEVGDYSEEDLVDRQVGDNADVELADDGRPSHKVYALSIPFQGSFQGYSPFTTLR</sequence>
<proteinExistence type="predicted"/>
<reference evidence="2" key="3">
    <citation type="submission" date="2015-06" db="UniProtKB">
        <authorList>
            <consortium name="EnsemblMetazoa"/>
        </authorList>
    </citation>
    <scope>IDENTIFICATION</scope>
</reference>
<dbReference type="Proteomes" id="UP000015101">
    <property type="component" value="Unassembled WGS sequence"/>
</dbReference>
<dbReference type="EnsemblMetazoa" id="HelroT168853">
    <property type="protein sequence ID" value="HelroP168853"/>
    <property type="gene ID" value="HelroG168853"/>
</dbReference>
<dbReference type="InParanoid" id="T1F116"/>
<reference evidence="1 3" key="2">
    <citation type="journal article" date="2013" name="Nature">
        <title>Insights into bilaterian evolution from three spiralian genomes.</title>
        <authorList>
            <person name="Simakov O."/>
            <person name="Marletaz F."/>
            <person name="Cho S.J."/>
            <person name="Edsinger-Gonzales E."/>
            <person name="Havlak P."/>
            <person name="Hellsten U."/>
            <person name="Kuo D.H."/>
            <person name="Larsson T."/>
            <person name="Lv J."/>
            <person name="Arendt D."/>
            <person name="Savage R."/>
            <person name="Osoegawa K."/>
            <person name="de Jong P."/>
            <person name="Grimwood J."/>
            <person name="Chapman J.A."/>
            <person name="Shapiro H."/>
            <person name="Aerts A."/>
            <person name="Otillar R.P."/>
            <person name="Terry A.Y."/>
            <person name="Boore J.L."/>
            <person name="Grigoriev I.V."/>
            <person name="Lindberg D.R."/>
            <person name="Seaver E.C."/>
            <person name="Weisblat D.A."/>
            <person name="Putnam N.H."/>
            <person name="Rokhsar D.S."/>
        </authorList>
    </citation>
    <scope>NUCLEOTIDE SEQUENCE</scope>
</reference>
<dbReference type="AlphaFoldDB" id="T1F116"/>
<dbReference type="EMBL" id="KB096023">
    <property type="protein sequence ID" value="ESO08932.1"/>
    <property type="molecule type" value="Genomic_DNA"/>
</dbReference>
<evidence type="ECO:0000313" key="2">
    <source>
        <dbReference type="EnsemblMetazoa" id="HelroP168853"/>
    </source>
</evidence>
<dbReference type="GeneID" id="20202516"/>
<dbReference type="KEGG" id="hro:HELRODRAFT_168853"/>
<evidence type="ECO:0000313" key="3">
    <source>
        <dbReference type="Proteomes" id="UP000015101"/>
    </source>
</evidence>
<reference evidence="3" key="1">
    <citation type="submission" date="2012-12" db="EMBL/GenBank/DDBJ databases">
        <authorList>
            <person name="Hellsten U."/>
            <person name="Grimwood J."/>
            <person name="Chapman J.A."/>
            <person name="Shapiro H."/>
            <person name="Aerts A."/>
            <person name="Otillar R.P."/>
            <person name="Terry A.Y."/>
            <person name="Boore J.L."/>
            <person name="Simakov O."/>
            <person name="Marletaz F."/>
            <person name="Cho S.-J."/>
            <person name="Edsinger-Gonzales E."/>
            <person name="Havlak P."/>
            <person name="Kuo D.-H."/>
            <person name="Larsson T."/>
            <person name="Lv J."/>
            <person name="Arendt D."/>
            <person name="Savage R."/>
            <person name="Osoegawa K."/>
            <person name="de Jong P."/>
            <person name="Lindberg D.R."/>
            <person name="Seaver E.C."/>
            <person name="Weisblat D.A."/>
            <person name="Putnam N.H."/>
            <person name="Grigoriev I.V."/>
            <person name="Rokhsar D.S."/>
        </authorList>
    </citation>
    <scope>NUCLEOTIDE SEQUENCE</scope>
</reference>
<dbReference type="CTD" id="20202516"/>
<dbReference type="HOGENOM" id="CLU_1580219_0_0_1"/>
<name>T1F116_HELRO</name>
<evidence type="ECO:0000313" key="1">
    <source>
        <dbReference type="EMBL" id="ESO08932.1"/>
    </source>
</evidence>
<accession>T1F116</accession>